<evidence type="ECO:0000313" key="2">
    <source>
        <dbReference type="EMBL" id="EKC80943.1"/>
    </source>
</evidence>
<accession>K1UFR6</accession>
<evidence type="ECO:0000259" key="1">
    <source>
        <dbReference type="Pfam" id="PF17802"/>
    </source>
</evidence>
<protein>
    <submittedName>
        <fullName evidence="2">Collagen adhesion protein</fullName>
    </submittedName>
</protein>
<organism evidence="2">
    <name type="scientific">human gut metagenome</name>
    <dbReference type="NCBI Taxonomy" id="408170"/>
    <lineage>
        <taxon>unclassified sequences</taxon>
        <taxon>metagenomes</taxon>
        <taxon>organismal metagenomes</taxon>
    </lineage>
</organism>
<comment type="caution">
    <text evidence="2">The sequence shown here is derived from an EMBL/GenBank/DDBJ whole genome shotgun (WGS) entry which is preliminary data.</text>
</comment>
<feature type="domain" description="SpaA-like prealbumin fold" evidence="1">
    <location>
        <begin position="4"/>
        <end position="72"/>
    </location>
</feature>
<dbReference type="Gene3D" id="2.60.40.10">
    <property type="entry name" value="Immunoglobulins"/>
    <property type="match status" value="1"/>
</dbReference>
<proteinExistence type="predicted"/>
<gene>
    <name evidence="2" type="ORF">LEA_00854</name>
</gene>
<dbReference type="GO" id="GO:0030246">
    <property type="term" value="F:carbohydrate binding"/>
    <property type="evidence" value="ECO:0007669"/>
    <property type="project" value="InterPro"/>
</dbReference>
<name>K1UFR6_9ZZZZ</name>
<dbReference type="InterPro" id="IPR013784">
    <property type="entry name" value="Carb-bd-like_fold"/>
</dbReference>
<sequence length="136" mass="14587">SEDGEVSGIPFHISGNGIEKDVVTGSDGTIRVDNLQAGTYTVTEGAPDKYVQPESKQVTIYPGQTSSVSFSNILKKFTVELEKVDSKTGEAQGDSSLDGALYGMFKGETLLDTYTTAKRGQIHHQGIPLRIGLYNS</sequence>
<dbReference type="Pfam" id="PF17802">
    <property type="entry name" value="SpaA"/>
    <property type="match status" value="1"/>
</dbReference>
<feature type="non-terminal residue" evidence="2">
    <location>
        <position position="1"/>
    </location>
</feature>
<dbReference type="AlphaFoldDB" id="K1UFR6"/>
<dbReference type="InterPro" id="IPR041033">
    <property type="entry name" value="SpaA_PFL_dom_1"/>
</dbReference>
<dbReference type="InterPro" id="IPR013783">
    <property type="entry name" value="Ig-like_fold"/>
</dbReference>
<dbReference type="EMBL" id="AJWY01000601">
    <property type="protein sequence ID" value="EKC80943.1"/>
    <property type="molecule type" value="Genomic_DNA"/>
</dbReference>
<dbReference type="SUPFAM" id="SSF49452">
    <property type="entry name" value="Starch-binding domain-like"/>
    <property type="match status" value="1"/>
</dbReference>
<reference evidence="2" key="1">
    <citation type="journal article" date="2013" name="Environ. Microbiol.">
        <title>Microbiota from the distal guts of lean and obese adolescents exhibit partial functional redundancy besides clear differences in community structure.</title>
        <authorList>
            <person name="Ferrer M."/>
            <person name="Ruiz A."/>
            <person name="Lanza F."/>
            <person name="Haange S.B."/>
            <person name="Oberbach A."/>
            <person name="Till H."/>
            <person name="Bargiela R."/>
            <person name="Campoy C."/>
            <person name="Segura M.T."/>
            <person name="Richter M."/>
            <person name="von Bergen M."/>
            <person name="Seifert J."/>
            <person name="Suarez A."/>
        </authorList>
    </citation>
    <scope>NUCLEOTIDE SEQUENCE</scope>
</reference>